<feature type="region of interest" description="Disordered" evidence="2">
    <location>
        <begin position="157"/>
        <end position="210"/>
    </location>
</feature>
<feature type="region of interest" description="Disordered" evidence="2">
    <location>
        <begin position="621"/>
        <end position="642"/>
    </location>
</feature>
<dbReference type="Pfam" id="PF13976">
    <property type="entry name" value="gag_pre-integrs"/>
    <property type="match status" value="2"/>
</dbReference>
<feature type="region of interest" description="Disordered" evidence="2">
    <location>
        <begin position="1076"/>
        <end position="1139"/>
    </location>
</feature>
<sequence>MAAGSRDRPPMLETGIYAQWQSHFLRYIDTRPNGDSLRKCILEGPYQLTTIIIPAIPATTDSLAVPARTAVEGHILDISHKMWIAIERLQQEWSRFVTIVKEQHDLDTVSYHKLFDVLKQYQKEVNEIRAERITKNSNPLALVAIVQQYPNPYYQAPKSHKPYALTSKQSSSTRSNASTKFKGKEIAKPITPPSESASKEDSDHEQAQRDKDMQKNLALITKTVTVAGDRETVGIQVVQDTGIQCFNFKEFGHFAKECRKKPKKVHNDAEYNDFANVRQHFEQSESTSKTCLVEKDDSNVTPDSPDMCDNDIQTDQNAKDERVALANLIANLKLDCKSILAETSRTLGESNSIRDSSLVALQNKQTKLEKYMAFNDRTIDYDKLKRKLNETLGLLAQKDIDIKEGLKLKAYEISVVQEKRDELVKQGILTKLHYEGLVKEKTKYVESLENEINELESDKAELSNMYDMFLQECVSNDVMCSYLHSLSDLDAHTELQCLYLHKVKECDCLAQKLSKQTEFVKQMKNDTVCKEKASNVFQKEREQYFKIQDLKAQLQDKNIAISELKKLIEKCKGKSVETKFDKPSVVRQPNAQRIPKPSVLGKPAPFSDSLERKNFAKTKSVPKTNVSEGLSKPVTTQNLPQTARKAVRNTNVIKPGMYRIDTRTTQTRAPQLPQTYRNTNPRVSTSTGVIHKTNVSRPQLSSTQMKDKVMPNTCQVKFKKTEVEYHLRISSISNKTKSNCSTHPNVIVDSGCIKHIQCNPNAVVQFCLKRSSCKLFTSNRNHGSDLYTISLQETTSSTSICLMAKASPTQAWLWHERLSHLNFDYINLLSKKDVMICLPKLKYVKDQLFTSCEVSKAKRSSFKTKAIPSSKGWLNLLHMDLCGLMRVASINGKKYILMIQLKSQAPGISVTLLTEMNENKGIMPTEIELTLEQSQQGVSNDVLSQEKNTVIRKLKDRIKSLSGKDNVENVKKDIDEIETINIELEHSVEKLLSENENLRKEREHLKSITKTKFDSIRKTRVQSKEHCDSLIAQINAKSVENSDLNAQLQEMVFAVTTLKNELRKLKGKNVVDTAQTDSLKTKDSNKPLLTSTGVKPTTSASGSKPSGNTKNNRITRPPSSNQKNKVEDHSRKVKSSLNKMNSISEPISNALVKHSMRNAKFKSICAICNKCLFDANHDMCIIDYVNDVNVRSKSKSTRNKMRKVWKPTGEVFTKIGYSWKPTGRNFTIIGNRFGNDHIAKIIGYGDYQMGNVTISRVYYVEGLGYNLFPVGQFCDSDLEVAFRKHTCFIRNLEGVDLLSGSRDINLYTISLDDMLKTSLICLLSKASKTKSWLWHRHLSHLNFGTLNKLAKDGLARGIPKLKFQKDHLCSACALGKSKKSSHQPKAEDTNQEKLYLLHMDLCGPMRVESINGKKYILVIVDDYSRFTWVKFLRSKDEAPDAIIKCIKNIQVRLNATIRNIRTDNGTEFVNQTLRDFYENVGILHQTSVARTPQQNGVVERRNQTLVEAARTISGPGLQVITPATSSSGLVPTIIPQQPCNPPKRDDWDTLFQPLFDEYFNHPTIVVSIVPVVVAPRAIEIADSPVSISIDQDAPSSSIPSIQDQEHSLIISQGVVDLTLFTRKAGNDLLLVQIYVDDIIFASTNTALCNEFSNQMTTKFRMSMMGQIDSVDTPIVEKNKLDEDLQGTPVDATLYRDMIGSLMHLTSSRPDLIYAVCLCARYQAKPIEKHLNAHIQKQITWGVRTLDAVHHEALNS</sequence>
<dbReference type="InterPro" id="IPR039537">
    <property type="entry name" value="Retrotran_Ty1/copia-like"/>
</dbReference>
<keyword evidence="5" id="KW-1185">Reference proteome</keyword>
<evidence type="ECO:0000256" key="2">
    <source>
        <dbReference type="SAM" id="MobiDB-lite"/>
    </source>
</evidence>
<feature type="coiled-coil region" evidence="1">
    <location>
        <begin position="967"/>
        <end position="1008"/>
    </location>
</feature>
<feature type="compositionally biased region" description="Basic and acidic residues" evidence="2">
    <location>
        <begin position="197"/>
        <end position="210"/>
    </location>
</feature>
<dbReference type="Proteomes" id="UP001151760">
    <property type="component" value="Unassembled WGS sequence"/>
</dbReference>
<dbReference type="InterPro" id="IPR001584">
    <property type="entry name" value="Integrase_cat-core"/>
</dbReference>
<accession>A0ABQ5DYA1</accession>
<evidence type="ECO:0000256" key="1">
    <source>
        <dbReference type="SAM" id="Coils"/>
    </source>
</evidence>
<keyword evidence="1" id="KW-0175">Coiled coil</keyword>
<dbReference type="SUPFAM" id="SSF57756">
    <property type="entry name" value="Retrovirus zinc finger-like domains"/>
    <property type="match status" value="1"/>
</dbReference>
<reference evidence="4" key="2">
    <citation type="submission" date="2022-01" db="EMBL/GenBank/DDBJ databases">
        <authorList>
            <person name="Yamashiro T."/>
            <person name="Shiraishi A."/>
            <person name="Satake H."/>
            <person name="Nakayama K."/>
        </authorList>
    </citation>
    <scope>NUCLEOTIDE SEQUENCE</scope>
</reference>
<dbReference type="Gene3D" id="4.10.60.10">
    <property type="entry name" value="Zinc finger, CCHC-type"/>
    <property type="match status" value="1"/>
</dbReference>
<dbReference type="InterPro" id="IPR036397">
    <property type="entry name" value="RNaseH_sf"/>
</dbReference>
<dbReference type="PANTHER" id="PTHR42648:SF18">
    <property type="entry name" value="RETROTRANSPOSON, UNCLASSIFIED-LIKE PROTEIN"/>
    <property type="match status" value="1"/>
</dbReference>
<dbReference type="InterPro" id="IPR025724">
    <property type="entry name" value="GAG-pre-integrase_dom"/>
</dbReference>
<gene>
    <name evidence="4" type="ORF">Tco_0952871</name>
</gene>
<name>A0ABQ5DYA1_9ASTR</name>
<dbReference type="Pfam" id="PF00665">
    <property type="entry name" value="rve"/>
    <property type="match status" value="1"/>
</dbReference>
<evidence type="ECO:0000259" key="3">
    <source>
        <dbReference type="PROSITE" id="PS50994"/>
    </source>
</evidence>
<feature type="compositionally biased region" description="Polar residues" evidence="2">
    <location>
        <begin position="1087"/>
        <end position="1123"/>
    </location>
</feature>
<feature type="coiled-coil region" evidence="1">
    <location>
        <begin position="111"/>
        <end position="138"/>
    </location>
</feature>
<evidence type="ECO:0000313" key="5">
    <source>
        <dbReference type="Proteomes" id="UP001151760"/>
    </source>
</evidence>
<protein>
    <submittedName>
        <fullName evidence="4">Retrovirus-related pol polyprotein from transposon TNT 1-94</fullName>
    </submittedName>
</protein>
<dbReference type="SUPFAM" id="SSF53098">
    <property type="entry name" value="Ribonuclease H-like"/>
    <property type="match status" value="1"/>
</dbReference>
<reference evidence="4" key="1">
    <citation type="journal article" date="2022" name="Int. J. Mol. Sci.">
        <title>Draft Genome of Tanacetum Coccineum: Genomic Comparison of Closely Related Tanacetum-Family Plants.</title>
        <authorList>
            <person name="Yamashiro T."/>
            <person name="Shiraishi A."/>
            <person name="Nakayama K."/>
            <person name="Satake H."/>
        </authorList>
    </citation>
    <scope>NUCLEOTIDE SEQUENCE</scope>
</reference>
<dbReference type="PANTHER" id="PTHR42648">
    <property type="entry name" value="TRANSPOSASE, PUTATIVE-RELATED"/>
    <property type="match status" value="1"/>
</dbReference>
<feature type="coiled-coil region" evidence="1">
    <location>
        <begin position="438"/>
        <end position="472"/>
    </location>
</feature>
<feature type="compositionally biased region" description="Polar residues" evidence="2">
    <location>
        <begin position="166"/>
        <end position="179"/>
    </location>
</feature>
<feature type="compositionally biased region" description="Polar residues" evidence="2">
    <location>
        <begin position="621"/>
        <end position="641"/>
    </location>
</feature>
<evidence type="ECO:0000313" key="4">
    <source>
        <dbReference type="EMBL" id="GJT44156.1"/>
    </source>
</evidence>
<dbReference type="InterPro" id="IPR036875">
    <property type="entry name" value="Znf_CCHC_sf"/>
</dbReference>
<comment type="caution">
    <text evidence="4">The sequence shown here is derived from an EMBL/GenBank/DDBJ whole genome shotgun (WGS) entry which is preliminary data.</text>
</comment>
<proteinExistence type="predicted"/>
<feature type="domain" description="Integrase catalytic" evidence="3">
    <location>
        <begin position="1380"/>
        <end position="1507"/>
    </location>
</feature>
<dbReference type="InterPro" id="IPR012337">
    <property type="entry name" value="RNaseH-like_sf"/>
</dbReference>
<dbReference type="Gene3D" id="3.30.420.10">
    <property type="entry name" value="Ribonuclease H-like superfamily/Ribonuclease H"/>
    <property type="match status" value="1"/>
</dbReference>
<dbReference type="PROSITE" id="PS50994">
    <property type="entry name" value="INTEGRASE"/>
    <property type="match status" value="1"/>
</dbReference>
<organism evidence="4 5">
    <name type="scientific">Tanacetum coccineum</name>
    <dbReference type="NCBI Taxonomy" id="301880"/>
    <lineage>
        <taxon>Eukaryota</taxon>
        <taxon>Viridiplantae</taxon>
        <taxon>Streptophyta</taxon>
        <taxon>Embryophyta</taxon>
        <taxon>Tracheophyta</taxon>
        <taxon>Spermatophyta</taxon>
        <taxon>Magnoliopsida</taxon>
        <taxon>eudicotyledons</taxon>
        <taxon>Gunneridae</taxon>
        <taxon>Pentapetalae</taxon>
        <taxon>asterids</taxon>
        <taxon>campanulids</taxon>
        <taxon>Asterales</taxon>
        <taxon>Asteraceae</taxon>
        <taxon>Asteroideae</taxon>
        <taxon>Anthemideae</taxon>
        <taxon>Anthemidinae</taxon>
        <taxon>Tanacetum</taxon>
    </lineage>
</organism>
<dbReference type="EMBL" id="BQNB010015789">
    <property type="protein sequence ID" value="GJT44156.1"/>
    <property type="molecule type" value="Genomic_DNA"/>
</dbReference>